<dbReference type="Proteomes" id="UP000789759">
    <property type="component" value="Unassembled WGS sequence"/>
</dbReference>
<comment type="caution">
    <text evidence="1">The sequence shown here is derived from an EMBL/GenBank/DDBJ whole genome shotgun (WGS) entry which is preliminary data.</text>
</comment>
<evidence type="ECO:0000313" key="2">
    <source>
        <dbReference type="Proteomes" id="UP000789759"/>
    </source>
</evidence>
<feature type="non-terminal residue" evidence="1">
    <location>
        <position position="112"/>
    </location>
</feature>
<organism evidence="1 2">
    <name type="scientific">Cetraspora pellucida</name>
    <dbReference type="NCBI Taxonomy" id="1433469"/>
    <lineage>
        <taxon>Eukaryota</taxon>
        <taxon>Fungi</taxon>
        <taxon>Fungi incertae sedis</taxon>
        <taxon>Mucoromycota</taxon>
        <taxon>Glomeromycotina</taxon>
        <taxon>Glomeromycetes</taxon>
        <taxon>Diversisporales</taxon>
        <taxon>Gigasporaceae</taxon>
        <taxon>Cetraspora</taxon>
    </lineage>
</organism>
<gene>
    <name evidence="1" type="ORF">CPELLU_LOCUS16170</name>
</gene>
<protein>
    <submittedName>
        <fullName evidence="1">16257_t:CDS:1</fullName>
    </submittedName>
</protein>
<dbReference type="AlphaFoldDB" id="A0A9N9JFQ4"/>
<name>A0A9N9JFQ4_9GLOM</name>
<evidence type="ECO:0000313" key="1">
    <source>
        <dbReference type="EMBL" id="CAG8776938.1"/>
    </source>
</evidence>
<sequence length="112" mass="12767">MVQNALSRINGTGDDIVEIYMAIEEGSTEELVTKNVKEQTSEKQPNLPNFKENIRGRVNRTATPIKRITISPVSSILPTEPKQLLVLKDWQTVEPERNRKRAKRQQEGQPKS</sequence>
<keyword evidence="2" id="KW-1185">Reference proteome</keyword>
<proteinExistence type="predicted"/>
<accession>A0A9N9JFQ4</accession>
<dbReference type="EMBL" id="CAJVQA010023085">
    <property type="protein sequence ID" value="CAG8776938.1"/>
    <property type="molecule type" value="Genomic_DNA"/>
</dbReference>
<reference evidence="1" key="1">
    <citation type="submission" date="2021-06" db="EMBL/GenBank/DDBJ databases">
        <authorList>
            <person name="Kallberg Y."/>
            <person name="Tangrot J."/>
            <person name="Rosling A."/>
        </authorList>
    </citation>
    <scope>NUCLEOTIDE SEQUENCE</scope>
    <source>
        <strain evidence="1">FL966</strain>
    </source>
</reference>